<sequence>MVLGTPAPQRRAGTAQVPTHWQRIHGSPPVLGPVTDGYPRALEPARTRVGGPLSESTPSQAEGEREPGSAEAEQPSRTTPSQAEGEDTADENAEEGDE</sequence>
<accession>A0A542SYA3</accession>
<comment type="caution">
    <text evidence="2">The sequence shown here is derived from an EMBL/GenBank/DDBJ whole genome shotgun (WGS) entry which is preliminary data.</text>
</comment>
<reference evidence="2 3" key="1">
    <citation type="submission" date="2019-06" db="EMBL/GenBank/DDBJ databases">
        <title>Sequencing the genomes of 1000 actinobacteria strains.</title>
        <authorList>
            <person name="Klenk H.-P."/>
        </authorList>
    </citation>
    <scope>NUCLEOTIDE SEQUENCE [LARGE SCALE GENOMIC DNA]</scope>
    <source>
        <strain evidence="2 3">DSM 41929</strain>
    </source>
</reference>
<dbReference type="Proteomes" id="UP000318103">
    <property type="component" value="Unassembled WGS sequence"/>
</dbReference>
<gene>
    <name evidence="2" type="ORF">FB563_7888</name>
</gene>
<name>A0A542SYA3_9ACTN</name>
<protein>
    <submittedName>
        <fullName evidence="2">Uncharacterized protein</fullName>
    </submittedName>
</protein>
<evidence type="ECO:0000256" key="1">
    <source>
        <dbReference type="SAM" id="MobiDB-lite"/>
    </source>
</evidence>
<feature type="compositionally biased region" description="Acidic residues" evidence="1">
    <location>
        <begin position="84"/>
        <end position="98"/>
    </location>
</feature>
<feature type="region of interest" description="Disordered" evidence="1">
    <location>
        <begin position="1"/>
        <end position="98"/>
    </location>
</feature>
<evidence type="ECO:0000313" key="3">
    <source>
        <dbReference type="Proteomes" id="UP000318103"/>
    </source>
</evidence>
<dbReference type="EMBL" id="VFNX01000005">
    <property type="protein sequence ID" value="TQK79552.1"/>
    <property type="molecule type" value="Genomic_DNA"/>
</dbReference>
<evidence type="ECO:0000313" key="2">
    <source>
        <dbReference type="EMBL" id="TQK79552.1"/>
    </source>
</evidence>
<organism evidence="2 3">
    <name type="scientific">Streptomyces puniciscabiei</name>
    <dbReference type="NCBI Taxonomy" id="164348"/>
    <lineage>
        <taxon>Bacteria</taxon>
        <taxon>Bacillati</taxon>
        <taxon>Actinomycetota</taxon>
        <taxon>Actinomycetes</taxon>
        <taxon>Kitasatosporales</taxon>
        <taxon>Streptomycetaceae</taxon>
        <taxon>Streptomyces</taxon>
    </lineage>
</organism>
<proteinExistence type="predicted"/>
<dbReference type="AlphaFoldDB" id="A0A542SYA3"/>
<keyword evidence="3" id="KW-1185">Reference proteome</keyword>